<dbReference type="InterPro" id="IPR007497">
    <property type="entry name" value="SIMPL/DUF541"/>
</dbReference>
<proteinExistence type="predicted"/>
<keyword evidence="1" id="KW-0732">Signal</keyword>
<dbReference type="Pfam" id="PF04402">
    <property type="entry name" value="SIMPL"/>
    <property type="match status" value="1"/>
</dbReference>
<protein>
    <recommendedName>
        <fullName evidence="4">SIMPL domain-containing protein</fullName>
    </recommendedName>
</protein>
<dbReference type="PANTHER" id="PTHR34387">
    <property type="entry name" value="SLR1258 PROTEIN"/>
    <property type="match status" value="1"/>
</dbReference>
<dbReference type="RefSeq" id="WP_066501123.1">
    <property type="nucleotide sequence ID" value="NZ_LNCU01000024.1"/>
</dbReference>
<comment type="caution">
    <text evidence="2">The sequence shown here is derived from an EMBL/GenBank/DDBJ whole genome shotgun (WGS) entry which is preliminary data.</text>
</comment>
<evidence type="ECO:0000313" key="2">
    <source>
        <dbReference type="EMBL" id="KWV59879.1"/>
    </source>
</evidence>
<dbReference type="PANTHER" id="PTHR34387:SF1">
    <property type="entry name" value="PERIPLASMIC IMMUNOGENIC PROTEIN"/>
    <property type="match status" value="1"/>
</dbReference>
<feature type="signal peptide" evidence="1">
    <location>
        <begin position="1"/>
        <end position="27"/>
    </location>
</feature>
<evidence type="ECO:0000313" key="3">
    <source>
        <dbReference type="Proteomes" id="UP000057737"/>
    </source>
</evidence>
<dbReference type="EMBL" id="LNCU01000024">
    <property type="protein sequence ID" value="KWV59879.1"/>
    <property type="molecule type" value="Genomic_DNA"/>
</dbReference>
<reference evidence="2 3" key="1">
    <citation type="submission" date="2015-11" db="EMBL/GenBank/DDBJ databases">
        <title>Draft Genome Sequence of the Strain BR 10303 (Bradyrhizobium sp.) isolated from nodules of Centrolobium paraense.</title>
        <authorList>
            <person name="Zelli J.E."/>
            <person name="Simoes-Araujo J.L."/>
            <person name="Barauna A.C."/>
            <person name="Silva K."/>
        </authorList>
    </citation>
    <scope>NUCLEOTIDE SEQUENCE [LARGE SCALE GENOMIC DNA]</scope>
    <source>
        <strain evidence="2 3">BR 10303</strain>
    </source>
</reference>
<dbReference type="InterPro" id="IPR052022">
    <property type="entry name" value="26kDa_periplasmic_antigen"/>
</dbReference>
<dbReference type="Proteomes" id="UP000057737">
    <property type="component" value="Unassembled WGS sequence"/>
</dbReference>
<dbReference type="Gene3D" id="3.30.70.2970">
    <property type="entry name" value="Protein of unknown function (DUF541), domain 2"/>
    <property type="match status" value="1"/>
</dbReference>
<dbReference type="OrthoDB" id="9813144at2"/>
<keyword evidence="3" id="KW-1185">Reference proteome</keyword>
<dbReference type="Gene3D" id="3.30.110.170">
    <property type="entry name" value="Protein of unknown function (DUF541), domain 1"/>
    <property type="match status" value="1"/>
</dbReference>
<organism evidence="2 3">
    <name type="scientific">Bradyrhizobium macuxiense</name>
    <dbReference type="NCBI Taxonomy" id="1755647"/>
    <lineage>
        <taxon>Bacteria</taxon>
        <taxon>Pseudomonadati</taxon>
        <taxon>Pseudomonadota</taxon>
        <taxon>Alphaproteobacteria</taxon>
        <taxon>Hyphomicrobiales</taxon>
        <taxon>Nitrobacteraceae</taxon>
        <taxon>Bradyrhizobium</taxon>
    </lineage>
</organism>
<feature type="chain" id="PRO_5007137451" description="SIMPL domain-containing protein" evidence="1">
    <location>
        <begin position="28"/>
        <end position="242"/>
    </location>
</feature>
<evidence type="ECO:0008006" key="4">
    <source>
        <dbReference type="Google" id="ProtNLM"/>
    </source>
</evidence>
<name>A0A109K3Q6_9BRAD</name>
<dbReference type="GO" id="GO:0006974">
    <property type="term" value="P:DNA damage response"/>
    <property type="evidence" value="ECO:0007669"/>
    <property type="project" value="TreeGrafter"/>
</dbReference>
<gene>
    <name evidence="2" type="ORF">AS156_02680</name>
</gene>
<dbReference type="AlphaFoldDB" id="A0A109K3Q6"/>
<evidence type="ECO:0000256" key="1">
    <source>
        <dbReference type="SAM" id="SignalP"/>
    </source>
</evidence>
<accession>A0A109K3Q6</accession>
<sequence>MTHRLPLGLPFAAALLATTLLAAPALADTDFPPAITVTGEATVSAPPDQAQIDAGVTTDAKTAREAAEANNVTMGKVLAALKAAGIAEKDAQTSRLSLQPQFANRTPSSPNTPPSIVGYHASNRVTIKLHDVSKVASTIDVLVGAGANDIGGLNFSIAESSKLLDDAREKAIADARRKAEIYAKAAGVTLGAPLSISEFGAAPAPMYRAKMATAGFAAPTPVAQGEETLSVNVTVSWSIKEK</sequence>